<dbReference type="EMBL" id="ADKX01000046">
    <property type="protein sequence ID" value="EFW03571.1"/>
    <property type="molecule type" value="Genomic_DNA"/>
</dbReference>
<protein>
    <submittedName>
        <fullName evidence="1">Uncharacterized protein</fullName>
    </submittedName>
</protein>
<evidence type="ECO:0000313" key="2">
    <source>
        <dbReference type="Proteomes" id="UP000003157"/>
    </source>
</evidence>
<dbReference type="STRING" id="100884.GCA_000269565_03728"/>
<name>E7GEX0_9FIRM</name>
<gene>
    <name evidence="1" type="ORF">HMPREF9488_03262</name>
</gene>
<dbReference type="RefSeq" id="WP_008790344.1">
    <property type="nucleotide sequence ID" value="NZ_AKCB01000004.1"/>
</dbReference>
<evidence type="ECO:0000313" key="1">
    <source>
        <dbReference type="EMBL" id="EFW03571.1"/>
    </source>
</evidence>
<dbReference type="AlphaFoldDB" id="E7GEX0"/>
<dbReference type="GeneID" id="78231475"/>
<accession>E7GEX0</accession>
<dbReference type="HOGENOM" id="CLU_2286734_0_0_9"/>
<organism evidence="1 2">
    <name type="scientific">Coprobacillus cateniformis</name>
    <dbReference type="NCBI Taxonomy" id="100884"/>
    <lineage>
        <taxon>Bacteria</taxon>
        <taxon>Bacillati</taxon>
        <taxon>Bacillota</taxon>
        <taxon>Erysipelotrichia</taxon>
        <taxon>Erysipelotrichales</taxon>
        <taxon>Coprobacillaceae</taxon>
        <taxon>Coprobacillus</taxon>
    </lineage>
</organism>
<dbReference type="Proteomes" id="UP000003157">
    <property type="component" value="Unassembled WGS sequence"/>
</dbReference>
<reference evidence="1 2" key="1">
    <citation type="submission" date="2010-12" db="EMBL/GenBank/DDBJ databases">
        <title>The Genome Sequence of Coprobacillus sp. strain 29_1.</title>
        <authorList>
            <consortium name="The Broad Institute Genome Sequencing Platform"/>
            <person name="Earl A."/>
            <person name="Ward D."/>
            <person name="Feldgarden M."/>
            <person name="Gevers D."/>
            <person name="Daigneault M."/>
            <person name="Sibley C.D."/>
            <person name="White A."/>
            <person name="Strauss J."/>
            <person name="Allen-Vercoe E."/>
            <person name="Young S.K."/>
            <person name="Zeng Q."/>
            <person name="Gargeya S."/>
            <person name="Fitzgerald M."/>
            <person name="Haas B."/>
            <person name="Abouelleil A."/>
            <person name="Alvarado L."/>
            <person name="Arachchi H.M."/>
            <person name="Berlin A."/>
            <person name="Brown A."/>
            <person name="Chapman S.B."/>
            <person name="Chen Z."/>
            <person name="Dunbar C."/>
            <person name="Freedman E."/>
            <person name="Gearin G."/>
            <person name="Gellesch M."/>
            <person name="Goldberg J."/>
            <person name="Griggs A."/>
            <person name="Gujja S."/>
            <person name="Heilman E."/>
            <person name="Heiman D."/>
            <person name="Howarth C."/>
            <person name="Larson L."/>
            <person name="Lui A."/>
            <person name="MacDonald P.J.P."/>
            <person name="Mehta T."/>
            <person name="Montmayeur A."/>
            <person name="Murphy C."/>
            <person name="Neiman D."/>
            <person name="Pearson M."/>
            <person name="Priest M."/>
            <person name="Roberts A."/>
            <person name="Saif S."/>
            <person name="Shea T."/>
            <person name="Shenoy N."/>
            <person name="Sisk P."/>
            <person name="Stolte C."/>
            <person name="Sykes S."/>
            <person name="White J."/>
            <person name="Yandava C."/>
            <person name="Nusbaum C."/>
            <person name="Birren B."/>
        </authorList>
    </citation>
    <scope>NUCLEOTIDE SEQUENCE [LARGE SCALE GENOMIC DNA]</scope>
    <source>
        <strain evidence="1 2">29_1</strain>
    </source>
</reference>
<sequence>MKKLLILLKNTKNLLEYGDYGISGNTTFLGIYTSYDKLHERVLRDVKSINIREEEDASNDIFERTIYRSIITDDEIREYVVIEANEDEDYEKLVESYCYLE</sequence>
<keyword evidence="2" id="KW-1185">Reference proteome</keyword>
<proteinExistence type="predicted"/>
<comment type="caution">
    <text evidence="1">The sequence shown here is derived from an EMBL/GenBank/DDBJ whole genome shotgun (WGS) entry which is preliminary data.</text>
</comment>